<dbReference type="InterPro" id="IPR013325">
    <property type="entry name" value="RNA_pol_sigma_r2"/>
</dbReference>
<evidence type="ECO:0000259" key="7">
    <source>
        <dbReference type="Pfam" id="PF08281"/>
    </source>
</evidence>
<dbReference type="EMBL" id="QGHD01000001">
    <property type="protein sequence ID" value="PWL04272.1"/>
    <property type="molecule type" value="Genomic_DNA"/>
</dbReference>
<evidence type="ECO:0000256" key="3">
    <source>
        <dbReference type="ARBA" id="ARBA00023082"/>
    </source>
</evidence>
<dbReference type="Gene3D" id="1.10.1740.10">
    <property type="match status" value="1"/>
</dbReference>
<proteinExistence type="inferred from homology"/>
<gene>
    <name evidence="8" type="ORF">B0H50_101287</name>
</gene>
<dbReference type="InterPro" id="IPR036388">
    <property type="entry name" value="WH-like_DNA-bd_sf"/>
</dbReference>
<protein>
    <submittedName>
        <fullName evidence="8">RNA polymerase RpoE-like sigma-24 subunit</fullName>
    </submittedName>
</protein>
<evidence type="ECO:0000256" key="2">
    <source>
        <dbReference type="ARBA" id="ARBA00023015"/>
    </source>
</evidence>
<comment type="caution">
    <text evidence="8">The sequence shown here is derived from an EMBL/GenBank/DDBJ whole genome shotgun (WGS) entry which is preliminary data.</text>
</comment>
<evidence type="ECO:0000256" key="5">
    <source>
        <dbReference type="ARBA" id="ARBA00023163"/>
    </source>
</evidence>
<keyword evidence="3" id="KW-0731">Sigma factor</keyword>
<sequence>MQPKSFRKHLNNRMNEKEILKRLQKGDVSALKAVWEMHSSHVLNLAFRILLDRDSAEDILMDVFVQIPEAIHSFHGNSALSTWLYMLTKNACLMKLRKEKAHLRIEETRHFEIRETAFGKREETEEILTQNALSCGLSILTPEQRSLLWLKDAEGFDMKTLCEIFNAPEGTLKSKLSRARAQVREFLKKEKSYARRN</sequence>
<dbReference type="InterPro" id="IPR039425">
    <property type="entry name" value="RNA_pol_sigma-70-like"/>
</dbReference>
<dbReference type="PANTHER" id="PTHR43133:SF8">
    <property type="entry name" value="RNA POLYMERASE SIGMA FACTOR HI_1459-RELATED"/>
    <property type="match status" value="1"/>
</dbReference>
<dbReference type="InterPro" id="IPR007627">
    <property type="entry name" value="RNA_pol_sigma70_r2"/>
</dbReference>
<evidence type="ECO:0000259" key="6">
    <source>
        <dbReference type="Pfam" id="PF04542"/>
    </source>
</evidence>
<reference evidence="8 9" key="1">
    <citation type="submission" date="2018-05" db="EMBL/GenBank/DDBJ databases">
        <title>Animal gut microbial communities from fecal samples from Wisconsin, USA.</title>
        <authorList>
            <person name="Neumann A."/>
        </authorList>
    </citation>
    <scope>NUCLEOTIDE SEQUENCE [LARGE SCALE GENOMIC DNA]</scope>
    <source>
        <strain evidence="8 9">UWS4</strain>
    </source>
</reference>
<evidence type="ECO:0000256" key="1">
    <source>
        <dbReference type="ARBA" id="ARBA00010641"/>
    </source>
</evidence>
<feature type="domain" description="RNA polymerase sigma-70 region 2" evidence="6">
    <location>
        <begin position="36"/>
        <end position="100"/>
    </location>
</feature>
<dbReference type="PANTHER" id="PTHR43133">
    <property type="entry name" value="RNA POLYMERASE ECF-TYPE SIGMA FACTO"/>
    <property type="match status" value="1"/>
</dbReference>
<name>A0ABX5LPL1_9BACT</name>
<keyword evidence="9" id="KW-1185">Reference proteome</keyword>
<organism evidence="8 9">
    <name type="scientific">Hallerella porci</name>
    <dbReference type="NCBI Taxonomy" id="1945871"/>
    <lineage>
        <taxon>Bacteria</taxon>
        <taxon>Pseudomonadati</taxon>
        <taxon>Fibrobacterota</taxon>
        <taxon>Fibrobacteria</taxon>
        <taxon>Fibrobacterales</taxon>
        <taxon>Fibrobacteraceae</taxon>
        <taxon>Hallerella</taxon>
    </lineage>
</organism>
<keyword evidence="2" id="KW-0805">Transcription regulation</keyword>
<evidence type="ECO:0000256" key="4">
    <source>
        <dbReference type="ARBA" id="ARBA00023125"/>
    </source>
</evidence>
<keyword evidence="5" id="KW-0804">Transcription</keyword>
<evidence type="ECO:0000313" key="8">
    <source>
        <dbReference type="EMBL" id="PWL04272.1"/>
    </source>
</evidence>
<dbReference type="InterPro" id="IPR014284">
    <property type="entry name" value="RNA_pol_sigma-70_dom"/>
</dbReference>
<dbReference type="Pfam" id="PF04542">
    <property type="entry name" value="Sigma70_r2"/>
    <property type="match status" value="1"/>
</dbReference>
<keyword evidence="4" id="KW-0238">DNA-binding</keyword>
<dbReference type="Proteomes" id="UP000245523">
    <property type="component" value="Unassembled WGS sequence"/>
</dbReference>
<dbReference type="Pfam" id="PF08281">
    <property type="entry name" value="Sigma70_r4_2"/>
    <property type="match status" value="1"/>
</dbReference>
<dbReference type="Gene3D" id="1.10.10.10">
    <property type="entry name" value="Winged helix-like DNA-binding domain superfamily/Winged helix DNA-binding domain"/>
    <property type="match status" value="1"/>
</dbReference>
<comment type="similarity">
    <text evidence="1">Belongs to the sigma-70 factor family. ECF subfamily.</text>
</comment>
<feature type="domain" description="RNA polymerase sigma factor 70 region 4 type 2" evidence="7">
    <location>
        <begin position="133"/>
        <end position="182"/>
    </location>
</feature>
<dbReference type="InterPro" id="IPR013324">
    <property type="entry name" value="RNA_pol_sigma_r3/r4-like"/>
</dbReference>
<evidence type="ECO:0000313" key="9">
    <source>
        <dbReference type="Proteomes" id="UP000245523"/>
    </source>
</evidence>
<dbReference type="NCBIfam" id="TIGR02937">
    <property type="entry name" value="sigma70-ECF"/>
    <property type="match status" value="1"/>
</dbReference>
<dbReference type="SUPFAM" id="SSF88946">
    <property type="entry name" value="Sigma2 domain of RNA polymerase sigma factors"/>
    <property type="match status" value="1"/>
</dbReference>
<accession>A0ABX5LPL1</accession>
<dbReference type="SUPFAM" id="SSF88659">
    <property type="entry name" value="Sigma3 and sigma4 domains of RNA polymerase sigma factors"/>
    <property type="match status" value="1"/>
</dbReference>
<dbReference type="InterPro" id="IPR013249">
    <property type="entry name" value="RNA_pol_sigma70_r4_t2"/>
</dbReference>